<evidence type="ECO:0000313" key="1">
    <source>
        <dbReference type="EMBL" id="KAG0714026.1"/>
    </source>
</evidence>
<dbReference type="Proteomes" id="UP000770661">
    <property type="component" value="Unassembled WGS sequence"/>
</dbReference>
<evidence type="ECO:0000313" key="2">
    <source>
        <dbReference type="Proteomes" id="UP000770661"/>
    </source>
</evidence>
<comment type="caution">
    <text evidence="1">The sequence shown here is derived from an EMBL/GenBank/DDBJ whole genome shotgun (WGS) entry which is preliminary data.</text>
</comment>
<organism evidence="1 2">
    <name type="scientific">Chionoecetes opilio</name>
    <name type="common">Atlantic snow crab</name>
    <name type="synonym">Cancer opilio</name>
    <dbReference type="NCBI Taxonomy" id="41210"/>
    <lineage>
        <taxon>Eukaryota</taxon>
        <taxon>Metazoa</taxon>
        <taxon>Ecdysozoa</taxon>
        <taxon>Arthropoda</taxon>
        <taxon>Crustacea</taxon>
        <taxon>Multicrustacea</taxon>
        <taxon>Malacostraca</taxon>
        <taxon>Eumalacostraca</taxon>
        <taxon>Eucarida</taxon>
        <taxon>Decapoda</taxon>
        <taxon>Pleocyemata</taxon>
        <taxon>Brachyura</taxon>
        <taxon>Eubrachyura</taxon>
        <taxon>Majoidea</taxon>
        <taxon>Majidae</taxon>
        <taxon>Chionoecetes</taxon>
    </lineage>
</organism>
<name>A0A8J4XZP4_CHIOP</name>
<dbReference type="AlphaFoldDB" id="A0A8J4XZP4"/>
<reference evidence="1" key="1">
    <citation type="submission" date="2020-07" db="EMBL/GenBank/DDBJ databases">
        <title>The High-quality genome of the commercially important snow crab, Chionoecetes opilio.</title>
        <authorList>
            <person name="Jeong J.-H."/>
            <person name="Ryu S."/>
        </authorList>
    </citation>
    <scope>NUCLEOTIDE SEQUENCE</scope>
    <source>
        <strain evidence="1">MADBK_172401_WGS</strain>
        <tissue evidence="1">Digestive gland</tissue>
    </source>
</reference>
<protein>
    <submittedName>
        <fullName evidence="1">Uncharacterized protein</fullName>
    </submittedName>
</protein>
<accession>A0A8J4XZP4</accession>
<proteinExistence type="predicted"/>
<gene>
    <name evidence="1" type="ORF">GWK47_014940</name>
</gene>
<dbReference type="EMBL" id="JACEEZ010020879">
    <property type="protein sequence ID" value="KAG0714026.1"/>
    <property type="molecule type" value="Genomic_DNA"/>
</dbReference>
<keyword evidence="2" id="KW-1185">Reference proteome</keyword>
<sequence>MLFPQRNKKGTIHAAGIKIIKNFMIFSSPLARCSRHWQAGAVMTMEQLRGQEKCLLKGPPMTPFCAADGTFFTSTTPRGRCERRHTQGRESRDIHRFARRISRGATPTVATSAGKHVAHRATDISGRFFLPSFPAVASSVGRLPTFTEAATTQAIHPAEDGSCHWTYKGS</sequence>